<dbReference type="PROSITE" id="PS00792">
    <property type="entry name" value="DHPS_1"/>
    <property type="match status" value="1"/>
</dbReference>
<keyword evidence="6 9" id="KW-0479">Metal-binding</keyword>
<dbReference type="AlphaFoldDB" id="A0A0C1C429"/>
<comment type="cofactor">
    <cofactor evidence="2 9">
        <name>Mg(2+)</name>
        <dbReference type="ChEBI" id="CHEBI:18420"/>
    </cofactor>
</comment>
<keyword evidence="8 9" id="KW-0289">Folate biosynthesis</keyword>
<evidence type="ECO:0000256" key="6">
    <source>
        <dbReference type="ARBA" id="ARBA00022723"/>
    </source>
</evidence>
<dbReference type="GO" id="GO:0004156">
    <property type="term" value="F:dihydropteroate synthase activity"/>
    <property type="evidence" value="ECO:0007669"/>
    <property type="project" value="UniProtKB-EC"/>
</dbReference>
<evidence type="ECO:0000256" key="4">
    <source>
        <dbReference type="ARBA" id="ARBA00012458"/>
    </source>
</evidence>
<comment type="function">
    <text evidence="9">Catalyzes the condensation of para-aminobenzoate (pABA) with 6-hydroxymethyl-7,8-dihydropterin diphosphate (DHPt-PP) to form 7,8-dihydropteroate (H2Pte), the immediate precursor of folate derivatives.</text>
</comment>
<dbReference type="Gene3D" id="3.20.20.20">
    <property type="entry name" value="Dihydropteroate synthase-like"/>
    <property type="match status" value="1"/>
</dbReference>
<evidence type="ECO:0000256" key="3">
    <source>
        <dbReference type="ARBA" id="ARBA00004763"/>
    </source>
</evidence>
<reference evidence="11 12" key="1">
    <citation type="journal article" date="2014" name="Mol. Biol. Evol.">
        <title>Massive expansion of Ubiquitination-related gene families within the Chlamydiae.</title>
        <authorList>
            <person name="Domman D."/>
            <person name="Collingro A."/>
            <person name="Lagkouvardos I."/>
            <person name="Gehre L."/>
            <person name="Weinmaier T."/>
            <person name="Rattei T."/>
            <person name="Subtil A."/>
            <person name="Horn M."/>
        </authorList>
    </citation>
    <scope>NUCLEOTIDE SEQUENCE [LARGE SCALE GENOMIC DNA]</scope>
    <source>
        <strain evidence="11 12">OEW1</strain>
    </source>
</reference>
<dbReference type="CDD" id="cd00739">
    <property type="entry name" value="DHPS"/>
    <property type="match status" value="1"/>
</dbReference>
<evidence type="ECO:0000256" key="1">
    <source>
        <dbReference type="ARBA" id="ARBA00000012"/>
    </source>
</evidence>
<dbReference type="EMBL" id="JSAM01000028">
    <property type="protein sequence ID" value="KIA78276.1"/>
    <property type="molecule type" value="Genomic_DNA"/>
</dbReference>
<dbReference type="EC" id="2.5.1.15" evidence="4 9"/>
<evidence type="ECO:0000256" key="9">
    <source>
        <dbReference type="RuleBase" id="RU361205"/>
    </source>
</evidence>
<evidence type="ECO:0000256" key="2">
    <source>
        <dbReference type="ARBA" id="ARBA00001946"/>
    </source>
</evidence>
<dbReference type="InterPro" id="IPR011005">
    <property type="entry name" value="Dihydropteroate_synth-like_sf"/>
</dbReference>
<dbReference type="NCBIfam" id="TIGR01496">
    <property type="entry name" value="DHPS"/>
    <property type="match status" value="1"/>
</dbReference>
<dbReference type="PANTHER" id="PTHR20941:SF1">
    <property type="entry name" value="FOLIC ACID SYNTHESIS PROTEIN FOL1"/>
    <property type="match status" value="1"/>
</dbReference>
<dbReference type="GO" id="GO:0046872">
    <property type="term" value="F:metal ion binding"/>
    <property type="evidence" value="ECO:0007669"/>
    <property type="project" value="UniProtKB-KW"/>
</dbReference>
<comment type="caution">
    <text evidence="11">The sequence shown here is derived from an EMBL/GenBank/DDBJ whole genome shotgun (WGS) entry which is preliminary data.</text>
</comment>
<comment type="similarity">
    <text evidence="9">Belongs to the DHPS family.</text>
</comment>
<dbReference type="PANTHER" id="PTHR20941">
    <property type="entry name" value="FOLATE SYNTHESIS PROTEINS"/>
    <property type="match status" value="1"/>
</dbReference>
<dbReference type="GO" id="GO:0046654">
    <property type="term" value="P:tetrahydrofolate biosynthetic process"/>
    <property type="evidence" value="ECO:0007669"/>
    <property type="project" value="UniProtKB-UniPathway"/>
</dbReference>
<evidence type="ECO:0000256" key="7">
    <source>
        <dbReference type="ARBA" id="ARBA00022842"/>
    </source>
</evidence>
<dbReference type="GO" id="GO:0005829">
    <property type="term" value="C:cytosol"/>
    <property type="evidence" value="ECO:0007669"/>
    <property type="project" value="TreeGrafter"/>
</dbReference>
<comment type="pathway">
    <text evidence="3 9">Cofactor biosynthesis; tetrahydrofolate biosynthesis; 7,8-dihydrofolate from 2-amino-4-hydroxy-6-hydroxymethyl-7,8-dihydropteridine diphosphate and 4-aminobenzoate: step 1/2.</text>
</comment>
<evidence type="ECO:0000256" key="8">
    <source>
        <dbReference type="ARBA" id="ARBA00022909"/>
    </source>
</evidence>
<proteinExistence type="inferred from homology"/>
<dbReference type="PATRIC" id="fig|83552.4.peg.505"/>
<evidence type="ECO:0000259" key="10">
    <source>
        <dbReference type="PROSITE" id="PS50972"/>
    </source>
</evidence>
<name>A0A0C1C429_9BACT</name>
<evidence type="ECO:0000256" key="5">
    <source>
        <dbReference type="ARBA" id="ARBA00022679"/>
    </source>
</evidence>
<dbReference type="SUPFAM" id="SSF51717">
    <property type="entry name" value="Dihydropteroate synthetase-like"/>
    <property type="match status" value="1"/>
</dbReference>
<dbReference type="InterPro" id="IPR045031">
    <property type="entry name" value="DHP_synth-like"/>
</dbReference>
<gene>
    <name evidence="11" type="primary">folP-B</name>
    <name evidence="11" type="ORF">DB43_EI00210</name>
</gene>
<dbReference type="Proteomes" id="UP000031307">
    <property type="component" value="Unassembled WGS sequence"/>
</dbReference>
<comment type="catalytic activity">
    <reaction evidence="1">
        <text>(7,8-dihydropterin-6-yl)methyl diphosphate + 4-aminobenzoate = 7,8-dihydropteroate + diphosphate</text>
        <dbReference type="Rhea" id="RHEA:19949"/>
        <dbReference type="ChEBI" id="CHEBI:17836"/>
        <dbReference type="ChEBI" id="CHEBI:17839"/>
        <dbReference type="ChEBI" id="CHEBI:33019"/>
        <dbReference type="ChEBI" id="CHEBI:72950"/>
        <dbReference type="EC" id="2.5.1.15"/>
    </reaction>
</comment>
<dbReference type="Pfam" id="PF00809">
    <property type="entry name" value="Pterin_bind"/>
    <property type="match status" value="1"/>
</dbReference>
<dbReference type="OMA" id="FATPRDC"/>
<accession>A0A0C1C429</accession>
<feature type="domain" description="Pterin-binding" evidence="10">
    <location>
        <begin position="4"/>
        <end position="257"/>
    </location>
</feature>
<dbReference type="UniPathway" id="UPA00077">
    <property type="reaction ID" value="UER00156"/>
</dbReference>
<keyword evidence="7 9" id="KW-0460">Magnesium</keyword>
<dbReference type="GO" id="GO:0046656">
    <property type="term" value="P:folic acid biosynthetic process"/>
    <property type="evidence" value="ECO:0007669"/>
    <property type="project" value="UniProtKB-KW"/>
</dbReference>
<keyword evidence="5 9" id="KW-0808">Transferase</keyword>
<dbReference type="InterPro" id="IPR000489">
    <property type="entry name" value="Pterin-binding_dom"/>
</dbReference>
<dbReference type="PROSITE" id="PS50972">
    <property type="entry name" value="PTERIN_BINDING"/>
    <property type="match status" value="1"/>
</dbReference>
<protein>
    <recommendedName>
        <fullName evidence="4 9">Dihydropteroate synthase</fullName>
        <shortName evidence="9">DHPS</shortName>
        <ecNumber evidence="4 9">2.5.1.15</ecNumber>
    </recommendedName>
    <alternativeName>
        <fullName evidence="9">Dihydropteroate pyrophosphorylase</fullName>
    </alternativeName>
</protein>
<dbReference type="InterPro" id="IPR006390">
    <property type="entry name" value="DHP_synth_dom"/>
</dbReference>
<dbReference type="RefSeq" id="WP_013924718.1">
    <property type="nucleotide sequence ID" value="NZ_BAWW01000007.1"/>
</dbReference>
<evidence type="ECO:0000313" key="12">
    <source>
        <dbReference type="Proteomes" id="UP000031307"/>
    </source>
</evidence>
<sequence length="263" mass="28876">MSKAKLMGILNVTPDSFFDGGRYKDTEKAIARGLQMEHDGADILDIGGESTRPGSLSVSEEEELARVVPVIQALRLQTKCVLSIDTMKPLIAAAAIEAGASLINDVGGFGIPLMREIAASFDVDVCVMHMQGEPRTMQQNPAYKEGVVPHLMHWFEHRVNELKKNGVKEERIILDPGIGFGKTVDDNLQIIQNLSLFKSMGFRVLLGASRKSFLSKIVNKSSADVLSETIAVNVIGLQQGVDIIRVHDVKEHRGVIDLMERFV</sequence>
<evidence type="ECO:0000313" key="11">
    <source>
        <dbReference type="EMBL" id="KIA78276.1"/>
    </source>
</evidence>
<dbReference type="PROSITE" id="PS00793">
    <property type="entry name" value="DHPS_2"/>
    <property type="match status" value="1"/>
</dbReference>
<organism evidence="11 12">
    <name type="scientific">Parachlamydia acanthamoebae</name>
    <dbReference type="NCBI Taxonomy" id="83552"/>
    <lineage>
        <taxon>Bacteria</taxon>
        <taxon>Pseudomonadati</taxon>
        <taxon>Chlamydiota</taxon>
        <taxon>Chlamydiia</taxon>
        <taxon>Parachlamydiales</taxon>
        <taxon>Parachlamydiaceae</taxon>
        <taxon>Parachlamydia</taxon>
    </lineage>
</organism>